<dbReference type="Proteomes" id="UP000053573">
    <property type="component" value="Unassembled WGS sequence"/>
</dbReference>
<accession>A0A0H1B7R7</accession>
<evidence type="ECO:0000313" key="2">
    <source>
        <dbReference type="EMBL" id="KLJ07143.1"/>
    </source>
</evidence>
<name>A0A0H1B7R7_9EURO</name>
<protein>
    <submittedName>
        <fullName evidence="2">Uncharacterized protein</fullName>
    </submittedName>
</protein>
<evidence type="ECO:0000256" key="1">
    <source>
        <dbReference type="SAM" id="MobiDB-lite"/>
    </source>
</evidence>
<dbReference type="AlphaFoldDB" id="A0A0H1B7R7"/>
<organism evidence="2 3">
    <name type="scientific">Blastomyces silverae</name>
    <dbReference type="NCBI Taxonomy" id="2060906"/>
    <lineage>
        <taxon>Eukaryota</taxon>
        <taxon>Fungi</taxon>
        <taxon>Dikarya</taxon>
        <taxon>Ascomycota</taxon>
        <taxon>Pezizomycotina</taxon>
        <taxon>Eurotiomycetes</taxon>
        <taxon>Eurotiomycetidae</taxon>
        <taxon>Onygenales</taxon>
        <taxon>Ajellomycetaceae</taxon>
        <taxon>Blastomyces</taxon>
    </lineage>
</organism>
<feature type="region of interest" description="Disordered" evidence="1">
    <location>
        <begin position="26"/>
        <end position="49"/>
    </location>
</feature>
<dbReference type="EMBL" id="LDEV01002898">
    <property type="protein sequence ID" value="KLJ07143.1"/>
    <property type="molecule type" value="Genomic_DNA"/>
</dbReference>
<gene>
    <name evidence="2" type="ORF">EMPG_17368</name>
</gene>
<evidence type="ECO:0000313" key="3">
    <source>
        <dbReference type="Proteomes" id="UP000053573"/>
    </source>
</evidence>
<keyword evidence="3" id="KW-1185">Reference proteome</keyword>
<proteinExistence type="predicted"/>
<sequence length="132" mass="15083">MRERSWKPVGSHMMLPLPRCKRRNERTSGWKKSCGVKKQNMKSPPKTSTGGWKILKKLKQIALLIWEHSWTLNSTITINVETFFCNSKTTGQLAKHIRKAGHPDDLDEIGQIQHIHTTIGTKPCKKSLLSQP</sequence>
<reference evidence="3" key="1">
    <citation type="journal article" date="2015" name="PLoS Genet.">
        <title>The dynamic genome and transcriptome of the human fungal pathogen Blastomyces and close relative Emmonsia.</title>
        <authorList>
            <person name="Munoz J.F."/>
            <person name="Gauthier G.M."/>
            <person name="Desjardins C.A."/>
            <person name="Gallo J.E."/>
            <person name="Holder J."/>
            <person name="Sullivan T.D."/>
            <person name="Marty A.J."/>
            <person name="Carmen J.C."/>
            <person name="Chen Z."/>
            <person name="Ding L."/>
            <person name="Gujja S."/>
            <person name="Magrini V."/>
            <person name="Misas E."/>
            <person name="Mitreva M."/>
            <person name="Priest M."/>
            <person name="Saif S."/>
            <person name="Whiston E.A."/>
            <person name="Young S."/>
            <person name="Zeng Q."/>
            <person name="Goldman W.E."/>
            <person name="Mardis E.R."/>
            <person name="Taylor J.W."/>
            <person name="McEwen J.G."/>
            <person name="Clay O.K."/>
            <person name="Klein B.S."/>
            <person name="Cuomo C.A."/>
        </authorList>
    </citation>
    <scope>NUCLEOTIDE SEQUENCE [LARGE SCALE GENOMIC DNA]</scope>
    <source>
        <strain evidence="3">UAMH 139</strain>
    </source>
</reference>
<comment type="caution">
    <text evidence="2">The sequence shown here is derived from an EMBL/GenBank/DDBJ whole genome shotgun (WGS) entry which is preliminary data.</text>
</comment>